<dbReference type="AlphaFoldDB" id="A0A0D2JYI8"/>
<sequence length="343" mass="38886">MTDISGLVAFAKAHGIEPFLRHKLKGIPISGDFSGHDRLLARVTHQARIDKLQKQLKAILHCLKQGGIETLVFRGPALANRHYKNAYLRSYADLDLLVRPEQVDFALSLLISDGFTYYFPKKREVVEPIERRKGVFTLLRGDLVLDLHIKPLTGPFSPFSDVEPFFSRKVECGIAGRTCHTLSDEDCLLMLACHGPQHYWQKLRHLMDIHFLLKSNPNLDWLYTIDQAQKLRVEKALFLALNLLAQTLGTDARDQYQNAGGGTYRIQNSCRFIINQVLLADPGKAPLLTALRVRLASCQNRRQMAQVFGEKVFSPMPADILFTNLRLPRSLYGGVRLLRLMGK</sequence>
<reference evidence="1 2" key="1">
    <citation type="submission" date="2013-11" db="EMBL/GenBank/DDBJ databases">
        <title>Metagenomic analysis of a methanogenic consortium involved in long chain n-alkane degradation.</title>
        <authorList>
            <person name="Davidova I.A."/>
            <person name="Callaghan A.V."/>
            <person name="Wawrik B."/>
            <person name="Pruitt S."/>
            <person name="Marks C."/>
            <person name="Duncan K.E."/>
            <person name="Suflita J.M."/>
        </authorList>
    </citation>
    <scope>NUCLEOTIDE SEQUENCE [LARGE SCALE GENOMIC DNA]</scope>
    <source>
        <strain evidence="1 2">SPR</strain>
    </source>
</reference>
<dbReference type="InterPro" id="IPR039498">
    <property type="entry name" value="NTP_transf_5"/>
</dbReference>
<protein>
    <recommendedName>
        <fullName evidence="3">Nucleotidyltransferase</fullName>
    </recommendedName>
</protein>
<keyword evidence="2" id="KW-1185">Reference proteome</keyword>
<dbReference type="Pfam" id="PF14907">
    <property type="entry name" value="NTP_transf_5"/>
    <property type="match status" value="1"/>
</dbReference>
<accession>A0A0D2JYI8</accession>
<dbReference type="InParanoid" id="A0A0D2JYI8"/>
<organism evidence="1 2">
    <name type="scientific">Dethiosulfatarculus sandiegensis</name>
    <dbReference type="NCBI Taxonomy" id="1429043"/>
    <lineage>
        <taxon>Bacteria</taxon>
        <taxon>Pseudomonadati</taxon>
        <taxon>Thermodesulfobacteriota</taxon>
        <taxon>Desulfarculia</taxon>
        <taxon>Desulfarculales</taxon>
        <taxon>Desulfarculaceae</taxon>
        <taxon>Dethiosulfatarculus</taxon>
    </lineage>
</organism>
<name>A0A0D2JYI8_9BACT</name>
<dbReference type="EMBL" id="AZAC01000010">
    <property type="protein sequence ID" value="KIX14600.1"/>
    <property type="molecule type" value="Genomic_DNA"/>
</dbReference>
<evidence type="ECO:0000313" key="1">
    <source>
        <dbReference type="EMBL" id="KIX14600.1"/>
    </source>
</evidence>
<evidence type="ECO:0000313" key="2">
    <source>
        <dbReference type="Proteomes" id="UP000032233"/>
    </source>
</evidence>
<dbReference type="RefSeq" id="WP_197282005.1">
    <property type="nucleotide sequence ID" value="NZ_AZAC01000010.1"/>
</dbReference>
<evidence type="ECO:0008006" key="3">
    <source>
        <dbReference type="Google" id="ProtNLM"/>
    </source>
</evidence>
<comment type="caution">
    <text evidence="1">The sequence shown here is derived from an EMBL/GenBank/DDBJ whole genome shotgun (WGS) entry which is preliminary data.</text>
</comment>
<proteinExistence type="predicted"/>
<gene>
    <name evidence="1" type="ORF">X474_07480</name>
</gene>
<dbReference type="STRING" id="1429043.X474_07480"/>
<dbReference type="Proteomes" id="UP000032233">
    <property type="component" value="Unassembled WGS sequence"/>
</dbReference>